<evidence type="ECO:0000256" key="2">
    <source>
        <dbReference type="ARBA" id="ARBA00016807"/>
    </source>
</evidence>
<keyword evidence="4" id="KW-0804">Transcription</keyword>
<dbReference type="InterPro" id="IPR028002">
    <property type="entry name" value="Myb_DNA-bind_5"/>
</dbReference>
<reference evidence="7" key="1">
    <citation type="submission" date="2015-11" db="EMBL/GenBank/DDBJ databases">
        <title>De novo transcriptome assembly of four potential Pierce s Disease insect vectors from Arizona vineyards.</title>
        <authorList>
            <person name="Tassone E.E."/>
        </authorList>
    </citation>
    <scope>NUCLEOTIDE SEQUENCE</scope>
</reference>
<sequence length="277" mass="31298">MTSNKVSKRAVNYTNREIHIIMEEYIRRKNILENNSSPQQNMEQKRKAWLEIAEHVNVISPTKRTYTEVRRKVSDMKSSAKRKMLRYLKQSLSEESKCPLIKPQIDERLLEILHENGVIPPYKTVLRRGISEPADIHRPATGEEIKNNKVAAVEDNLSCGGGSTASIPVSVVEVSCSPSATVDSIVVTDATHTPSSGYDTQSDPNRIKHLRESVERLTSSVDRLGDSLVKISKSLEKIVESNQQMFTSINSNVVRILESQRNLQPPCLPRVNNQQQR</sequence>
<evidence type="ECO:0000313" key="7">
    <source>
        <dbReference type="EMBL" id="JAS91414.1"/>
    </source>
</evidence>
<gene>
    <name evidence="7" type="ORF">g.5029</name>
</gene>
<dbReference type="Pfam" id="PF13873">
    <property type="entry name" value="Myb_DNA-bind_5"/>
    <property type="match status" value="1"/>
</dbReference>
<dbReference type="AlphaFoldDB" id="A0A1B6IWU7"/>
<accession>A0A1B6IWU7</accession>
<organism evidence="7">
    <name type="scientific">Homalodisca liturata</name>
    <dbReference type="NCBI Taxonomy" id="320908"/>
    <lineage>
        <taxon>Eukaryota</taxon>
        <taxon>Metazoa</taxon>
        <taxon>Ecdysozoa</taxon>
        <taxon>Arthropoda</taxon>
        <taxon>Hexapoda</taxon>
        <taxon>Insecta</taxon>
        <taxon>Pterygota</taxon>
        <taxon>Neoptera</taxon>
        <taxon>Paraneoptera</taxon>
        <taxon>Hemiptera</taxon>
        <taxon>Auchenorrhyncha</taxon>
        <taxon>Membracoidea</taxon>
        <taxon>Cicadellidae</taxon>
        <taxon>Cicadellinae</taxon>
        <taxon>Proconiini</taxon>
        <taxon>Homalodisca</taxon>
    </lineage>
</organism>
<evidence type="ECO:0000256" key="1">
    <source>
        <dbReference type="ARBA" id="ARBA00011764"/>
    </source>
</evidence>
<comment type="subunit">
    <text evidence="1">Self-associates forming complexes of several hundred monomers.</text>
</comment>
<protein>
    <recommendedName>
        <fullName evidence="2">Regulatory protein zeste</fullName>
    </recommendedName>
</protein>
<feature type="domain" description="Myb/SANT-like DNA-binding" evidence="6">
    <location>
        <begin position="9"/>
        <end position="85"/>
    </location>
</feature>
<evidence type="ECO:0000259" key="6">
    <source>
        <dbReference type="Pfam" id="PF13873"/>
    </source>
</evidence>
<evidence type="ECO:0000256" key="4">
    <source>
        <dbReference type="ARBA" id="ARBA00023163"/>
    </source>
</evidence>
<proteinExistence type="predicted"/>
<name>A0A1B6IWU7_9HEMI</name>
<dbReference type="PANTHER" id="PTHR23098:SF23">
    <property type="entry name" value="MYB-RELATED TRANSCRIPTION FACTOR, PARTNER OF PROFILIN-LIKE ISOFORM X2-RELATED"/>
    <property type="match status" value="1"/>
</dbReference>
<comment type="function">
    <text evidence="5">Involved in transvection phenomena (= synapsis-dependent gene expression), where the synaptic pairing of chromosomes carrying genes with which zeste interacts influences the expression of these genes. Zeste binds to DNA and stimulates transcription from a nearby promoter.</text>
</comment>
<keyword evidence="3" id="KW-0805">Transcription regulation</keyword>
<dbReference type="PANTHER" id="PTHR23098">
    <property type="entry name" value="AGAP001331-PA-RELATED"/>
    <property type="match status" value="1"/>
</dbReference>
<evidence type="ECO:0000256" key="3">
    <source>
        <dbReference type="ARBA" id="ARBA00023015"/>
    </source>
</evidence>
<evidence type="ECO:0000256" key="5">
    <source>
        <dbReference type="ARBA" id="ARBA00025466"/>
    </source>
</evidence>
<dbReference type="GO" id="GO:0005634">
    <property type="term" value="C:nucleus"/>
    <property type="evidence" value="ECO:0007669"/>
    <property type="project" value="TreeGrafter"/>
</dbReference>
<dbReference type="EMBL" id="GECU01016292">
    <property type="protein sequence ID" value="JAS91414.1"/>
    <property type="molecule type" value="Transcribed_RNA"/>
</dbReference>